<keyword evidence="4" id="KW-1185">Reference proteome</keyword>
<feature type="region of interest" description="Disordered" evidence="1">
    <location>
        <begin position="558"/>
        <end position="580"/>
    </location>
</feature>
<name>A0A8H5HQ44_9AGAR</name>
<feature type="region of interest" description="Disordered" evidence="1">
    <location>
        <begin position="247"/>
        <end position="295"/>
    </location>
</feature>
<comment type="caution">
    <text evidence="3">The sequence shown here is derived from an EMBL/GenBank/DDBJ whole genome shotgun (WGS) entry which is preliminary data.</text>
</comment>
<organism evidence="3 4">
    <name type="scientific">Collybiopsis confluens</name>
    <dbReference type="NCBI Taxonomy" id="2823264"/>
    <lineage>
        <taxon>Eukaryota</taxon>
        <taxon>Fungi</taxon>
        <taxon>Dikarya</taxon>
        <taxon>Basidiomycota</taxon>
        <taxon>Agaricomycotina</taxon>
        <taxon>Agaricomycetes</taxon>
        <taxon>Agaricomycetidae</taxon>
        <taxon>Agaricales</taxon>
        <taxon>Marasmiineae</taxon>
        <taxon>Omphalotaceae</taxon>
        <taxon>Collybiopsis</taxon>
    </lineage>
</organism>
<dbReference type="AlphaFoldDB" id="A0A8H5HQ44"/>
<gene>
    <name evidence="3" type="ORF">D9757_006511</name>
</gene>
<feature type="region of interest" description="Disordered" evidence="1">
    <location>
        <begin position="1"/>
        <end position="29"/>
    </location>
</feature>
<feature type="compositionally biased region" description="Low complexity" evidence="1">
    <location>
        <begin position="448"/>
        <end position="468"/>
    </location>
</feature>
<feature type="region of interest" description="Disordered" evidence="1">
    <location>
        <begin position="1054"/>
        <end position="1083"/>
    </location>
</feature>
<dbReference type="Proteomes" id="UP000518752">
    <property type="component" value="Unassembled WGS sequence"/>
</dbReference>
<protein>
    <recommendedName>
        <fullName evidence="2">Ig-like domain-containing protein</fullName>
    </recommendedName>
</protein>
<dbReference type="InterPro" id="IPR007110">
    <property type="entry name" value="Ig-like_dom"/>
</dbReference>
<proteinExistence type="predicted"/>
<feature type="region of interest" description="Disordered" evidence="1">
    <location>
        <begin position="448"/>
        <end position="469"/>
    </location>
</feature>
<feature type="domain" description="Ig-like" evidence="2">
    <location>
        <begin position="268"/>
        <end position="363"/>
    </location>
</feature>
<evidence type="ECO:0000313" key="4">
    <source>
        <dbReference type="Proteomes" id="UP000518752"/>
    </source>
</evidence>
<evidence type="ECO:0000259" key="2">
    <source>
        <dbReference type="PROSITE" id="PS50835"/>
    </source>
</evidence>
<evidence type="ECO:0000313" key="3">
    <source>
        <dbReference type="EMBL" id="KAF5387494.1"/>
    </source>
</evidence>
<dbReference type="PROSITE" id="PS50835">
    <property type="entry name" value="IG_LIKE"/>
    <property type="match status" value="1"/>
</dbReference>
<accession>A0A8H5HQ44</accession>
<feature type="compositionally biased region" description="Low complexity" evidence="1">
    <location>
        <begin position="271"/>
        <end position="285"/>
    </location>
</feature>
<dbReference type="EMBL" id="JAACJN010000031">
    <property type="protein sequence ID" value="KAF5387494.1"/>
    <property type="molecule type" value="Genomic_DNA"/>
</dbReference>
<evidence type="ECO:0000256" key="1">
    <source>
        <dbReference type="SAM" id="MobiDB-lite"/>
    </source>
</evidence>
<feature type="compositionally biased region" description="Low complexity" evidence="1">
    <location>
        <begin position="1"/>
        <end position="19"/>
    </location>
</feature>
<feature type="compositionally biased region" description="Polar residues" evidence="1">
    <location>
        <begin position="1054"/>
        <end position="1069"/>
    </location>
</feature>
<dbReference type="OrthoDB" id="3210731at2759"/>
<reference evidence="3 4" key="1">
    <citation type="journal article" date="2020" name="ISME J.">
        <title>Uncovering the hidden diversity of litter-decomposition mechanisms in mushroom-forming fungi.</title>
        <authorList>
            <person name="Floudas D."/>
            <person name="Bentzer J."/>
            <person name="Ahren D."/>
            <person name="Johansson T."/>
            <person name="Persson P."/>
            <person name="Tunlid A."/>
        </authorList>
    </citation>
    <scope>NUCLEOTIDE SEQUENCE [LARGE SCALE GENOMIC DNA]</scope>
    <source>
        <strain evidence="3 4">CBS 406.79</strain>
    </source>
</reference>
<sequence>MPSATTPSRSSSTSSYSTPHRALSPPVSNYSTPTITALGAQQKLNVVTRVAIEGKAKQNEDSVSIRMYLKMSLPLDSTTAGSTIQLFPEEHVKILSSQVHPLDSNSVPYYFDSTVSPLLSRAAHALKLPERSKQTFHAAFGLPLAESSSVVDSAYTGHILVSGYHISYVSPKVFPSESSKHSSISRRRSSIGERPHVQFMVAIDLLVPYVARPPRSPYLLSIPTPRCLHNNISLRIFPPATPNVSSSFASLSSTDNDDSGSWDLASEPHVTRMTSSRSRTNSYNNFADDESSDSSSVGFSYGCGIRGTFPSAERIRIRWAKPMKSFDTEDGRRRVGVKDVKGEITCVVKGKVDNGIVMDVSYRGTCKSLWYAGVATMLGMDVGLVAKNSEVTWAEGFPQEWEVNGGTGYTGFDIGQNTKLFRHDVDFSSGQPSINLMPSSPKGEVQLLRSSASVSRQNSTSSTSSLLRAPLPTQNVAEYSFEGPPTASQTLSSSATESLSSLPASVSNLTSTSQSGIESSVRAPERTLTLHININELLPASRNNFIFSVAGTVIVTPRPTHPRTNGHAPAGHSGSEAELSDLENHPSITLPYFTVHAAENETMSVVVKNDLPNGGVLEVYNDSTSSKLKIPSQLEKGAMTKASGDSGLRIALKHVPAFSVNANGNGVAAPNAIVNLRSPLRPLTPNESTGSRSSSPVNGHRLVRTSSLLNKLPPGTTLASKPARDGPLMIPWASAIVTPLLPAAESNHMLPESYAVRLTLPAPSDMESDWLEFGLAKPGSGDGTSAAGSKSTKMPQVDLVNVALEGVPVRFEATSAALPSSPSSASAQDLDLGGVKFGEMSAKEWITWIRIHVGGAKGGLVVVDYVVRAQDEADTEKQGKGKKKALSEALMDVHLPSFSLPVGKLEVVVEDSPGLELSSLRTNLRYTLSPEKKQRLLHYSTEEFFYPHLSFLIRHDKTKIPSSSTNTATYLSLLNLFVLAFTILILTQIRWKVYQLGKSLENYSFLVGAGWNDVAEPITMTTTVYSSAGPRWWLGEHSHSAESSSVPVLSTTRSESLPTSSFTSPQQQEYQHEQGASPASPPFLASSETETFKSYATITTVTPTPTSQPEETYALIPMKALWSFDWEDLRPLADSAVKKLRPILYNFLTFLWWGPD</sequence>